<sequence length="190" mass="20103">MIETFGRSWSHHNELRYAQPPSSRPSPRIEEQAEAANNLTRDSPNGLRSHILEVSAGSDVVESVSIYARRSGVGVCVLSGSGRVENVALRQSVSAAGGVVTLYGRFEMLSIMGTVAAPTDSGGPSIFLSSGPSQMVSGIVAGMLIASGPAVLMAASFSNAVYERLPLTDDQDEEEATVLLTCHLDIFITY</sequence>
<reference evidence="6 7" key="1">
    <citation type="journal article" date="2023" name="Hortic Res">
        <title>Pangenome of water caltrop reveals structural variations and asymmetric subgenome divergence after allopolyploidization.</title>
        <authorList>
            <person name="Zhang X."/>
            <person name="Chen Y."/>
            <person name="Wang L."/>
            <person name="Yuan Y."/>
            <person name="Fang M."/>
            <person name="Shi L."/>
            <person name="Lu R."/>
            <person name="Comes H.P."/>
            <person name="Ma Y."/>
            <person name="Chen Y."/>
            <person name="Huang G."/>
            <person name="Zhou Y."/>
            <person name="Zheng Z."/>
            <person name="Qiu Y."/>
        </authorList>
    </citation>
    <scope>NUCLEOTIDE SEQUENCE [LARGE SCALE GENOMIC DNA]</scope>
    <source>
        <strain evidence="6">F231</strain>
    </source>
</reference>
<dbReference type="PANTHER" id="PTHR31100:SF51">
    <property type="entry name" value="AT-HOOK MOTIF NUCLEAR-LOCALIZED PROTEIN 29"/>
    <property type="match status" value="1"/>
</dbReference>
<organism evidence="6 7">
    <name type="scientific">Trapa natans</name>
    <name type="common">Water chestnut</name>
    <dbReference type="NCBI Taxonomy" id="22666"/>
    <lineage>
        <taxon>Eukaryota</taxon>
        <taxon>Viridiplantae</taxon>
        <taxon>Streptophyta</taxon>
        <taxon>Embryophyta</taxon>
        <taxon>Tracheophyta</taxon>
        <taxon>Spermatophyta</taxon>
        <taxon>Magnoliopsida</taxon>
        <taxon>eudicotyledons</taxon>
        <taxon>Gunneridae</taxon>
        <taxon>Pentapetalae</taxon>
        <taxon>rosids</taxon>
        <taxon>malvids</taxon>
        <taxon>Myrtales</taxon>
        <taxon>Lythraceae</taxon>
        <taxon>Trapa</taxon>
    </lineage>
</organism>
<dbReference type="GO" id="GO:0003680">
    <property type="term" value="F:minor groove of adenine-thymine-rich DNA binding"/>
    <property type="evidence" value="ECO:0007669"/>
    <property type="project" value="InterPro"/>
</dbReference>
<comment type="caution">
    <text evidence="6">The sequence shown here is derived from an EMBL/GenBank/DDBJ whole genome shotgun (WGS) entry which is preliminary data.</text>
</comment>
<dbReference type="GO" id="GO:0010228">
    <property type="term" value="P:vegetative to reproductive phase transition of meristem"/>
    <property type="evidence" value="ECO:0007669"/>
    <property type="project" value="TreeGrafter"/>
</dbReference>
<proteinExistence type="predicted"/>
<dbReference type="AlphaFoldDB" id="A0AAN7LWA8"/>
<dbReference type="EMBL" id="JAXQNO010000007">
    <property type="protein sequence ID" value="KAK4793845.1"/>
    <property type="molecule type" value="Genomic_DNA"/>
</dbReference>
<dbReference type="Proteomes" id="UP001346149">
    <property type="component" value="Unassembled WGS sequence"/>
</dbReference>
<dbReference type="InterPro" id="IPR005175">
    <property type="entry name" value="PPC_dom"/>
</dbReference>
<evidence type="ECO:0000313" key="7">
    <source>
        <dbReference type="Proteomes" id="UP001346149"/>
    </source>
</evidence>
<protein>
    <recommendedName>
        <fullName evidence="5">PPC domain-containing protein</fullName>
    </recommendedName>
</protein>
<gene>
    <name evidence="6" type="ORF">SAY86_011839</name>
</gene>
<evidence type="ECO:0000313" key="6">
    <source>
        <dbReference type="EMBL" id="KAK4793845.1"/>
    </source>
</evidence>
<keyword evidence="3" id="KW-0804">Transcription</keyword>
<keyword evidence="2" id="KW-0238">DNA-binding</keyword>
<evidence type="ECO:0000256" key="2">
    <source>
        <dbReference type="ARBA" id="ARBA00023125"/>
    </source>
</evidence>
<keyword evidence="4" id="KW-0539">Nucleus</keyword>
<name>A0AAN7LWA8_TRANT</name>
<dbReference type="GO" id="GO:0003700">
    <property type="term" value="F:DNA-binding transcription factor activity"/>
    <property type="evidence" value="ECO:0007669"/>
    <property type="project" value="TreeGrafter"/>
</dbReference>
<dbReference type="PROSITE" id="PS51742">
    <property type="entry name" value="PPC"/>
    <property type="match status" value="1"/>
</dbReference>
<dbReference type="Pfam" id="PF03479">
    <property type="entry name" value="PCC"/>
    <property type="match status" value="1"/>
</dbReference>
<evidence type="ECO:0000256" key="3">
    <source>
        <dbReference type="ARBA" id="ARBA00023163"/>
    </source>
</evidence>
<dbReference type="Gene3D" id="3.30.1330.80">
    <property type="entry name" value="Hypothetical protein, similar to alpha- acetolactate decarboxylase, domain 2"/>
    <property type="match status" value="1"/>
</dbReference>
<dbReference type="PANTHER" id="PTHR31100">
    <property type="entry name" value="AT-HOOK MOTIF NUCLEAR-LOCALIZED PROTEIN 15"/>
    <property type="match status" value="1"/>
</dbReference>
<evidence type="ECO:0000256" key="4">
    <source>
        <dbReference type="ARBA" id="ARBA00023242"/>
    </source>
</evidence>
<feature type="domain" description="PPC" evidence="5">
    <location>
        <begin position="44"/>
        <end position="180"/>
    </location>
</feature>
<keyword evidence="7" id="KW-1185">Reference proteome</keyword>
<keyword evidence="1" id="KW-0805">Transcription regulation</keyword>
<dbReference type="InterPro" id="IPR014476">
    <property type="entry name" value="AHL15-29"/>
</dbReference>
<evidence type="ECO:0000256" key="1">
    <source>
        <dbReference type="ARBA" id="ARBA00023015"/>
    </source>
</evidence>
<dbReference type="CDD" id="cd11378">
    <property type="entry name" value="DUF296"/>
    <property type="match status" value="1"/>
</dbReference>
<accession>A0AAN7LWA8</accession>
<dbReference type="GO" id="GO:0005634">
    <property type="term" value="C:nucleus"/>
    <property type="evidence" value="ECO:0007669"/>
    <property type="project" value="TreeGrafter"/>
</dbReference>
<evidence type="ECO:0000259" key="5">
    <source>
        <dbReference type="PROSITE" id="PS51742"/>
    </source>
</evidence>
<dbReference type="SUPFAM" id="SSF117856">
    <property type="entry name" value="AF0104/ALDC/Ptd012-like"/>
    <property type="match status" value="1"/>
</dbReference>